<dbReference type="AlphaFoldDB" id="A0AA36ILC5"/>
<comment type="caution">
    <text evidence="3">The sequence shown here is derived from an EMBL/GenBank/DDBJ whole genome shotgun (WGS) entry which is preliminary data.</text>
</comment>
<dbReference type="Proteomes" id="UP001178507">
    <property type="component" value="Unassembled WGS sequence"/>
</dbReference>
<keyword evidence="2" id="KW-1133">Transmembrane helix</keyword>
<proteinExistence type="predicted"/>
<feature type="transmembrane region" description="Helical" evidence="2">
    <location>
        <begin position="168"/>
        <end position="188"/>
    </location>
</feature>
<name>A0AA36ILC5_9DINO</name>
<feature type="region of interest" description="Disordered" evidence="1">
    <location>
        <begin position="316"/>
        <end position="338"/>
    </location>
</feature>
<keyword evidence="2" id="KW-0812">Transmembrane</keyword>
<reference evidence="3" key="1">
    <citation type="submission" date="2023-08" db="EMBL/GenBank/DDBJ databases">
        <authorList>
            <person name="Chen Y."/>
            <person name="Shah S."/>
            <person name="Dougan E. K."/>
            <person name="Thang M."/>
            <person name="Chan C."/>
        </authorList>
    </citation>
    <scope>NUCLEOTIDE SEQUENCE</scope>
</reference>
<evidence type="ECO:0000313" key="4">
    <source>
        <dbReference type="Proteomes" id="UP001178507"/>
    </source>
</evidence>
<keyword evidence="2" id="KW-0472">Membrane</keyword>
<accession>A0AA36ILC5</accession>
<organism evidence="3 4">
    <name type="scientific">Effrenium voratum</name>
    <dbReference type="NCBI Taxonomy" id="2562239"/>
    <lineage>
        <taxon>Eukaryota</taxon>
        <taxon>Sar</taxon>
        <taxon>Alveolata</taxon>
        <taxon>Dinophyceae</taxon>
        <taxon>Suessiales</taxon>
        <taxon>Symbiodiniaceae</taxon>
        <taxon>Effrenium</taxon>
    </lineage>
</organism>
<evidence type="ECO:0000256" key="1">
    <source>
        <dbReference type="SAM" id="MobiDB-lite"/>
    </source>
</evidence>
<evidence type="ECO:0000256" key="2">
    <source>
        <dbReference type="SAM" id="Phobius"/>
    </source>
</evidence>
<evidence type="ECO:0000313" key="3">
    <source>
        <dbReference type="EMBL" id="CAJ1388855.1"/>
    </source>
</evidence>
<gene>
    <name evidence="3" type="ORF">EVOR1521_LOCUS14617</name>
</gene>
<protein>
    <submittedName>
        <fullName evidence="3">Uncharacterized protein</fullName>
    </submittedName>
</protein>
<dbReference type="EMBL" id="CAUJNA010001776">
    <property type="protein sequence ID" value="CAJ1388855.1"/>
    <property type="molecule type" value="Genomic_DNA"/>
</dbReference>
<feature type="non-terminal residue" evidence="3">
    <location>
        <position position="362"/>
    </location>
</feature>
<keyword evidence="4" id="KW-1185">Reference proteome</keyword>
<feature type="non-terminal residue" evidence="3">
    <location>
        <position position="1"/>
    </location>
</feature>
<sequence>NARGLERDDDFAFMFLSEEDAYAEGGTALAEAWLEVAGQAYERLMPAAVAGRRAQHLLTFSERAAVINALKTRAEVRTHMEGRGCPLPPQHVDVDFLSVQNFSTGKGYGIIEVLGEAVQAAVGPGGDPALGEAAQAQESAWQAAVAEPPMLPMLEDMIVSKYRANDPVWSALLGWWLTATGVLCYAHVMRSWPRRLSHSTFHGRCSRGKQRQNRQGFDFCIPAVFACSWPWGQIAARYALSLRTKHKVLVIAHALQAFDAWEVIPPEAVEAVLPAAEKAVGAAVAQDSAALWSSPAEKADIKKRLVMLKQRQSTTAVRQASGRRRGSHVEMPSAIKGKKVSPTLRDGALRVRCGNPGHVPSR</sequence>